<evidence type="ECO:0000313" key="3">
    <source>
        <dbReference type="EMBL" id="KAL0948628.1"/>
    </source>
</evidence>
<dbReference type="PANTHER" id="PTHR43798">
    <property type="entry name" value="MONOACYLGLYCEROL LIPASE"/>
    <property type="match status" value="1"/>
</dbReference>
<accession>A0ABR3IZH0</accession>
<dbReference type="Proteomes" id="UP001556367">
    <property type="component" value="Unassembled WGS sequence"/>
</dbReference>
<dbReference type="InterPro" id="IPR000073">
    <property type="entry name" value="AB_hydrolase_1"/>
</dbReference>
<protein>
    <recommendedName>
        <fullName evidence="2">AB hydrolase-1 domain-containing protein</fullName>
    </recommendedName>
</protein>
<keyword evidence="1" id="KW-0378">Hydrolase</keyword>
<gene>
    <name evidence="3" type="ORF">HGRIS_010435</name>
</gene>
<keyword evidence="4" id="KW-1185">Reference proteome</keyword>
<evidence type="ECO:0000256" key="1">
    <source>
        <dbReference type="ARBA" id="ARBA00022801"/>
    </source>
</evidence>
<evidence type="ECO:0000259" key="2">
    <source>
        <dbReference type="Pfam" id="PF00561"/>
    </source>
</evidence>
<dbReference type="EMBL" id="JASNQZ010000013">
    <property type="protein sequence ID" value="KAL0948628.1"/>
    <property type="molecule type" value="Genomic_DNA"/>
</dbReference>
<feature type="domain" description="AB hydrolase-1" evidence="2">
    <location>
        <begin position="37"/>
        <end position="150"/>
    </location>
</feature>
<dbReference type="SUPFAM" id="SSF53474">
    <property type="entry name" value="alpha/beta-Hydrolases"/>
    <property type="match status" value="1"/>
</dbReference>
<dbReference type="Gene3D" id="3.40.50.1820">
    <property type="entry name" value="alpha/beta hydrolase"/>
    <property type="match status" value="1"/>
</dbReference>
<organism evidence="3 4">
    <name type="scientific">Hohenbuehelia grisea</name>
    <dbReference type="NCBI Taxonomy" id="104357"/>
    <lineage>
        <taxon>Eukaryota</taxon>
        <taxon>Fungi</taxon>
        <taxon>Dikarya</taxon>
        <taxon>Basidiomycota</taxon>
        <taxon>Agaricomycotina</taxon>
        <taxon>Agaricomycetes</taxon>
        <taxon>Agaricomycetidae</taxon>
        <taxon>Agaricales</taxon>
        <taxon>Pleurotineae</taxon>
        <taxon>Pleurotaceae</taxon>
        <taxon>Hohenbuehelia</taxon>
    </lineage>
</organism>
<sequence length="334" mass="36373">MPYTSIQTASGPVRVRYTLSTPSQSSAKVESLDRSIPTLLLLHPTFISHEIFHPQFNDARLRKFNLIAIDTRCHGETSGSVPEGYSPLTAADDVAKFMDALGIPSCHLVGLSAGSSIALQVASAHPSKVLSLFLVSPLPSAMTPEVSEGMKEIYDCWEAGFQDMDNIDETALHDAVYGVLQFGFNNPASSLVRALGEMAFSSGLKNWTPEHFSEFHRACISFTKDAITDAQLERISCPMKLVHCAEDIAFPVELAQQTQMRYQNIGLDAGLLTVAHAGHYGTVTHPESINPLISQFVLANHGSKLSLPCPSLITSPFEAALRQAGWVEDSEEDW</sequence>
<dbReference type="PANTHER" id="PTHR43798:SF31">
    <property type="entry name" value="AB HYDROLASE SUPERFAMILY PROTEIN YCLE"/>
    <property type="match status" value="1"/>
</dbReference>
<proteinExistence type="predicted"/>
<comment type="caution">
    <text evidence="3">The sequence shown here is derived from an EMBL/GenBank/DDBJ whole genome shotgun (WGS) entry which is preliminary data.</text>
</comment>
<dbReference type="Pfam" id="PF00561">
    <property type="entry name" value="Abhydrolase_1"/>
    <property type="match status" value="1"/>
</dbReference>
<evidence type="ECO:0000313" key="4">
    <source>
        <dbReference type="Proteomes" id="UP001556367"/>
    </source>
</evidence>
<dbReference type="InterPro" id="IPR029058">
    <property type="entry name" value="AB_hydrolase_fold"/>
</dbReference>
<name>A0ABR3IZH0_9AGAR</name>
<reference evidence="4" key="1">
    <citation type="submission" date="2024-06" db="EMBL/GenBank/DDBJ databases">
        <title>Multi-omics analyses provide insights into the biosynthesis of the anticancer antibiotic pleurotin in Hohenbuehelia grisea.</title>
        <authorList>
            <person name="Weaver J.A."/>
            <person name="Alberti F."/>
        </authorList>
    </citation>
    <scope>NUCLEOTIDE SEQUENCE [LARGE SCALE GENOMIC DNA]</scope>
    <source>
        <strain evidence="4">T-177</strain>
    </source>
</reference>
<dbReference type="InterPro" id="IPR050266">
    <property type="entry name" value="AB_hydrolase_sf"/>
</dbReference>